<organism evidence="1 2">
    <name type="scientific">Flavobacterium rivuli WB 3.3-2 = DSM 21788</name>
    <dbReference type="NCBI Taxonomy" id="1121895"/>
    <lineage>
        <taxon>Bacteria</taxon>
        <taxon>Pseudomonadati</taxon>
        <taxon>Bacteroidota</taxon>
        <taxon>Flavobacteriia</taxon>
        <taxon>Flavobacteriales</taxon>
        <taxon>Flavobacteriaceae</taxon>
        <taxon>Flavobacterium</taxon>
    </lineage>
</organism>
<name>A0A0A2M4Q9_9FLAO</name>
<gene>
    <name evidence="1" type="ORF">Q765_11250</name>
</gene>
<protein>
    <submittedName>
        <fullName evidence="1">Uncharacterized protein</fullName>
    </submittedName>
</protein>
<accession>A0A0A2M4Q9</accession>
<dbReference type="STRING" id="1121895.GCA_000378485_02629"/>
<comment type="caution">
    <text evidence="1">The sequence shown here is derived from an EMBL/GenBank/DDBJ whole genome shotgun (WGS) entry which is preliminary data.</text>
</comment>
<evidence type="ECO:0000313" key="2">
    <source>
        <dbReference type="Proteomes" id="UP000030152"/>
    </source>
</evidence>
<reference evidence="1 2" key="1">
    <citation type="submission" date="2013-09" db="EMBL/GenBank/DDBJ databases">
        <authorList>
            <person name="Zeng Z."/>
            <person name="Chen C."/>
        </authorList>
    </citation>
    <scope>NUCLEOTIDE SEQUENCE [LARGE SCALE GENOMIC DNA]</scope>
    <source>
        <strain evidence="1 2">WB 3.3-2</strain>
    </source>
</reference>
<dbReference type="AlphaFoldDB" id="A0A0A2M4Q9"/>
<proteinExistence type="predicted"/>
<dbReference type="EMBL" id="JRLX01000010">
    <property type="protein sequence ID" value="KGO86448.1"/>
    <property type="molecule type" value="Genomic_DNA"/>
</dbReference>
<dbReference type="Proteomes" id="UP000030152">
    <property type="component" value="Unassembled WGS sequence"/>
</dbReference>
<evidence type="ECO:0000313" key="1">
    <source>
        <dbReference type="EMBL" id="KGO86448.1"/>
    </source>
</evidence>
<dbReference type="eggNOG" id="ENOG502Z8NF">
    <property type="taxonomic scope" value="Bacteria"/>
</dbReference>
<keyword evidence="2" id="KW-1185">Reference proteome</keyword>
<sequence length="238" mass="26569">MVIADSLAIDNLTIKNNTSRISAVTDTRGMFTIYARAADTLSFSGVGFRTAYIVIKESHFLQDPLVIKLNIDVKVLDEVIIKPTVLTGDLAGDSKKVKTLAVTSGMTGVAEQNKFRTERNKYDKNLNGALPTQAQGSQLVGVNFVRIYESFFKKKNKKKDKGEIYSLDTAGSFPETVKARYTYNFFTQLLQIPKDDIGLFLTYCDTGAGSQALLDPKKEFELTDYLVTKSKEYLEQKK</sequence>